<evidence type="ECO:0000313" key="2">
    <source>
        <dbReference type="Proteomes" id="UP000184510"/>
    </source>
</evidence>
<keyword evidence="2" id="KW-1185">Reference proteome</keyword>
<evidence type="ECO:0000313" key="1">
    <source>
        <dbReference type="EMBL" id="SHK40940.1"/>
    </source>
</evidence>
<protein>
    <recommendedName>
        <fullName evidence="3">DUF4177 domain-containing protein</fullName>
    </recommendedName>
</protein>
<evidence type="ECO:0008006" key="3">
    <source>
        <dbReference type="Google" id="ProtNLM"/>
    </source>
</evidence>
<proteinExistence type="predicted"/>
<dbReference type="Proteomes" id="UP000184510">
    <property type="component" value="Unassembled WGS sequence"/>
</dbReference>
<organism evidence="1 2">
    <name type="scientific">Rubritalea squalenifaciens DSM 18772</name>
    <dbReference type="NCBI Taxonomy" id="1123071"/>
    <lineage>
        <taxon>Bacteria</taxon>
        <taxon>Pseudomonadati</taxon>
        <taxon>Verrucomicrobiota</taxon>
        <taxon>Verrucomicrobiia</taxon>
        <taxon>Verrucomicrobiales</taxon>
        <taxon>Rubritaleaceae</taxon>
        <taxon>Rubritalea</taxon>
    </lineage>
</organism>
<dbReference type="STRING" id="1123071.SAMN02745181_3749"/>
<gene>
    <name evidence="1" type="ORF">SAMN02745181_3749</name>
</gene>
<accession>A0A1M6S8B2</accession>
<dbReference type="EMBL" id="FQYR01000009">
    <property type="protein sequence ID" value="SHK40940.1"/>
    <property type="molecule type" value="Genomic_DNA"/>
</dbReference>
<dbReference type="RefSeq" id="WP_143185288.1">
    <property type="nucleotide sequence ID" value="NZ_FQYR01000009.1"/>
</dbReference>
<dbReference type="InParanoid" id="A0A1M6S8B2"/>
<dbReference type="AlphaFoldDB" id="A0A1M6S8B2"/>
<sequence>MNPSTEVIVLSHSQLFCEQISLEEGKSSYGIYSPKQANEILSRALTRKAQEGWQLLTVESPLLFWRSSKYIFQKTTSAACSA</sequence>
<reference evidence="1 2" key="1">
    <citation type="submission" date="2016-11" db="EMBL/GenBank/DDBJ databases">
        <authorList>
            <person name="Jaros S."/>
            <person name="Januszkiewicz K."/>
            <person name="Wedrychowicz H."/>
        </authorList>
    </citation>
    <scope>NUCLEOTIDE SEQUENCE [LARGE SCALE GENOMIC DNA]</scope>
    <source>
        <strain evidence="1 2">DSM 18772</strain>
    </source>
</reference>
<name>A0A1M6S8B2_9BACT</name>